<evidence type="ECO:0000313" key="3">
    <source>
        <dbReference type="EMBL" id="QHK18577.1"/>
    </source>
</evidence>
<evidence type="ECO:0000256" key="2">
    <source>
        <dbReference type="SAM" id="MobiDB-lite"/>
    </source>
</evidence>
<dbReference type="PANTHER" id="PTHR18964">
    <property type="entry name" value="ROK (REPRESSOR, ORF, KINASE) FAMILY"/>
    <property type="match status" value="1"/>
</dbReference>
<dbReference type="Pfam" id="PF00480">
    <property type="entry name" value="ROK"/>
    <property type="match status" value="1"/>
</dbReference>
<organism evidence="3 4">
    <name type="scientific">Pseudarthrobacter psychrotolerans</name>
    <dbReference type="NCBI Taxonomy" id="2697569"/>
    <lineage>
        <taxon>Bacteria</taxon>
        <taxon>Bacillati</taxon>
        <taxon>Actinomycetota</taxon>
        <taxon>Actinomycetes</taxon>
        <taxon>Micrococcales</taxon>
        <taxon>Micrococcaceae</taxon>
        <taxon>Pseudarthrobacter</taxon>
    </lineage>
</organism>
<dbReference type="EMBL" id="CP047898">
    <property type="protein sequence ID" value="QHK18577.1"/>
    <property type="molecule type" value="Genomic_DNA"/>
</dbReference>
<evidence type="ECO:0000256" key="1">
    <source>
        <dbReference type="ARBA" id="ARBA00006479"/>
    </source>
</evidence>
<dbReference type="InterPro" id="IPR043129">
    <property type="entry name" value="ATPase_NBD"/>
</dbReference>
<dbReference type="SUPFAM" id="SSF46785">
    <property type="entry name" value="Winged helix' DNA-binding domain"/>
    <property type="match status" value="1"/>
</dbReference>
<protein>
    <submittedName>
        <fullName evidence="3">ROK family protein</fullName>
    </submittedName>
</protein>
<feature type="compositionally biased region" description="Polar residues" evidence="2">
    <location>
        <begin position="412"/>
        <end position="422"/>
    </location>
</feature>
<reference evidence="3 4" key="1">
    <citation type="submission" date="2020-01" db="EMBL/GenBank/DDBJ databases">
        <title>Pseudarthrobacter psychrotolerans sp. nov., isolated from antarctic soil.</title>
        <authorList>
            <person name="Shin Y."/>
            <person name="Park W."/>
        </authorList>
    </citation>
    <scope>NUCLEOTIDE SEQUENCE [LARGE SCALE GENOMIC DNA]</scope>
    <source>
        <strain evidence="3 4">YJ56</strain>
    </source>
</reference>
<comment type="similarity">
    <text evidence="1">Belongs to the ROK (NagC/XylR) family.</text>
</comment>
<keyword evidence="4" id="KW-1185">Reference proteome</keyword>
<feature type="region of interest" description="Disordered" evidence="2">
    <location>
        <begin position="400"/>
        <end position="422"/>
    </location>
</feature>
<dbReference type="KEGG" id="psey:GU243_00935"/>
<sequence>MVLGAPSKLRILNDQAALLHILEAGILSRAQLEELTGLSKPATAELLGRLEVAGLVKKEGKRGGGPGPKAQLWAISPEAGFAAAVDVTPSGIGLQISDLSGRVRTATFTAWNNEAPARQIRECLDAACTESGVPRSGILKLVVGLPGAVDPRSGLLKYAPHLPAWGGYDVISALRAELGTGVDVENDVNLMAMGEMKDGLASGVENFALVWVDDGLGSAIVLRGELLKGFTGGAGEIDYAPVPDRSSVETGQTRHGSNLGALLSPAAISELAAAHGLVAPDPMAAVELALQEMAVKEDGSGSRFMEDLAIRLATGLAAIVTVIDPELIMLGGKFGAAGGTKLAELVQQKLSSVLAIPAAATAQIVSYPVTEGAALSGAMGSALAGAREKAFETGSVIQHSSILPGPHPPASNPQQFTSLEKS</sequence>
<name>A0A6P1NID9_9MICC</name>
<dbReference type="InterPro" id="IPR036390">
    <property type="entry name" value="WH_DNA-bd_sf"/>
</dbReference>
<dbReference type="AlphaFoldDB" id="A0A6P1NID9"/>
<dbReference type="SUPFAM" id="SSF53067">
    <property type="entry name" value="Actin-like ATPase domain"/>
    <property type="match status" value="1"/>
</dbReference>
<dbReference type="InterPro" id="IPR000600">
    <property type="entry name" value="ROK"/>
</dbReference>
<dbReference type="CDD" id="cd23763">
    <property type="entry name" value="ASKHA_ATPase_ROK"/>
    <property type="match status" value="1"/>
</dbReference>
<dbReference type="PANTHER" id="PTHR18964:SF149">
    <property type="entry name" value="BIFUNCTIONAL UDP-N-ACETYLGLUCOSAMINE 2-EPIMERASE_N-ACETYLMANNOSAMINE KINASE"/>
    <property type="match status" value="1"/>
</dbReference>
<dbReference type="InterPro" id="IPR036388">
    <property type="entry name" value="WH-like_DNA-bd_sf"/>
</dbReference>
<dbReference type="Gene3D" id="1.10.10.10">
    <property type="entry name" value="Winged helix-like DNA-binding domain superfamily/Winged helix DNA-binding domain"/>
    <property type="match status" value="1"/>
</dbReference>
<gene>
    <name evidence="3" type="ORF">GU243_00935</name>
</gene>
<dbReference type="Proteomes" id="UP000464186">
    <property type="component" value="Chromosome"/>
</dbReference>
<accession>A0A6P1NID9</accession>
<evidence type="ECO:0000313" key="4">
    <source>
        <dbReference type="Proteomes" id="UP000464186"/>
    </source>
</evidence>
<proteinExistence type="inferred from homology"/>
<dbReference type="Gene3D" id="3.30.420.40">
    <property type="match status" value="2"/>
</dbReference>